<proteinExistence type="predicted"/>
<keyword evidence="1" id="KW-1133">Transmembrane helix</keyword>
<feature type="transmembrane region" description="Helical" evidence="1">
    <location>
        <begin position="336"/>
        <end position="364"/>
    </location>
</feature>
<dbReference type="EMBL" id="CP036317">
    <property type="protein sequence ID" value="QDV20764.1"/>
    <property type="molecule type" value="Genomic_DNA"/>
</dbReference>
<name>A0A518FWQ4_9PLAN</name>
<evidence type="ECO:0000313" key="2">
    <source>
        <dbReference type="EMBL" id="QDV20764.1"/>
    </source>
</evidence>
<keyword evidence="1" id="KW-0812">Transmembrane</keyword>
<accession>A0A518FWQ4</accession>
<dbReference type="AlphaFoldDB" id="A0A518FWQ4"/>
<evidence type="ECO:0000313" key="3">
    <source>
        <dbReference type="Proteomes" id="UP000320839"/>
    </source>
</evidence>
<gene>
    <name evidence="2" type="ORF">Pan153_54420</name>
</gene>
<protein>
    <submittedName>
        <fullName evidence="2">Uncharacterized protein</fullName>
    </submittedName>
</protein>
<feature type="transmembrane region" description="Helical" evidence="1">
    <location>
        <begin position="290"/>
        <end position="315"/>
    </location>
</feature>
<dbReference type="Proteomes" id="UP000320839">
    <property type="component" value="Chromosome"/>
</dbReference>
<reference evidence="2 3" key="1">
    <citation type="submission" date="2019-02" db="EMBL/GenBank/DDBJ databases">
        <title>Deep-cultivation of Planctomycetes and their phenomic and genomic characterization uncovers novel biology.</title>
        <authorList>
            <person name="Wiegand S."/>
            <person name="Jogler M."/>
            <person name="Boedeker C."/>
            <person name="Pinto D."/>
            <person name="Vollmers J."/>
            <person name="Rivas-Marin E."/>
            <person name="Kohn T."/>
            <person name="Peeters S.H."/>
            <person name="Heuer A."/>
            <person name="Rast P."/>
            <person name="Oberbeckmann S."/>
            <person name="Bunk B."/>
            <person name="Jeske O."/>
            <person name="Meyerdierks A."/>
            <person name="Storesund J.E."/>
            <person name="Kallscheuer N."/>
            <person name="Luecker S."/>
            <person name="Lage O.M."/>
            <person name="Pohl T."/>
            <person name="Merkel B.J."/>
            <person name="Hornburger P."/>
            <person name="Mueller R.-W."/>
            <person name="Bruemmer F."/>
            <person name="Labrenz M."/>
            <person name="Spormann A.M."/>
            <person name="Op den Camp H."/>
            <person name="Overmann J."/>
            <person name="Amann R."/>
            <person name="Jetten M.S.M."/>
            <person name="Mascher T."/>
            <person name="Medema M.H."/>
            <person name="Devos D.P."/>
            <person name="Kaster A.-K."/>
            <person name="Ovreas L."/>
            <person name="Rohde M."/>
            <person name="Galperin M.Y."/>
            <person name="Jogler C."/>
        </authorList>
    </citation>
    <scope>NUCLEOTIDE SEQUENCE [LARGE SCALE GENOMIC DNA]</scope>
    <source>
        <strain evidence="2 3">Pan153</strain>
    </source>
</reference>
<keyword evidence="1" id="KW-0472">Membrane</keyword>
<sequence length="367" mass="41534">MIPVPGARLKQILLESLILKSVKNQRYRGIRAECSDDVRSEPITVKSQVSLLNLKQGNGSIVFVFMHLHVFSNRDFETMTGTLDAPLQVSVIDCVEEFDDLGFVESVAEQIHVAVSEHLKQAPECFKSADLEIKLMKCTVRHFPNEIRWDLSAEITGVINDTEMQYTASSKGDEMVFREPFSNNIVSVAVSLASDVKNLVSSEYDYEKDYVHNPSHRCAKNAIFNVKQNILTALDKRVDRQPSAYSKRWKRIQTSRWFIAVFAFFVNLISLILINQFVNKWAKNQQELAQISFFSSAFMMVAAFILVHCFGYLIMPRQFFQVETAGKRALKFAGTSSIVVLKLVALTLMGLMISALIGFGYLLIYGD</sequence>
<feature type="transmembrane region" description="Helical" evidence="1">
    <location>
        <begin position="257"/>
        <end position="278"/>
    </location>
</feature>
<organism evidence="2 3">
    <name type="scientific">Gimesia panareensis</name>
    <dbReference type="NCBI Taxonomy" id="2527978"/>
    <lineage>
        <taxon>Bacteria</taxon>
        <taxon>Pseudomonadati</taxon>
        <taxon>Planctomycetota</taxon>
        <taxon>Planctomycetia</taxon>
        <taxon>Planctomycetales</taxon>
        <taxon>Planctomycetaceae</taxon>
        <taxon>Gimesia</taxon>
    </lineage>
</organism>
<evidence type="ECO:0000256" key="1">
    <source>
        <dbReference type="SAM" id="Phobius"/>
    </source>
</evidence>